<keyword evidence="7" id="KW-0472">Membrane</keyword>
<dbReference type="CDD" id="cd00075">
    <property type="entry name" value="HATPase"/>
    <property type="match status" value="1"/>
</dbReference>
<keyword evidence="4" id="KW-0597">Phosphoprotein</keyword>
<dbReference type="Pfam" id="PF00512">
    <property type="entry name" value="HisKA"/>
    <property type="match status" value="1"/>
</dbReference>
<name>A0ABP8XWT0_9ACTN</name>
<dbReference type="PROSITE" id="PS50109">
    <property type="entry name" value="HIS_KIN"/>
    <property type="match status" value="1"/>
</dbReference>
<dbReference type="Proteomes" id="UP001499974">
    <property type="component" value="Unassembled WGS sequence"/>
</dbReference>
<dbReference type="InterPro" id="IPR036097">
    <property type="entry name" value="HisK_dim/P_sf"/>
</dbReference>
<keyword evidence="5 9" id="KW-0808">Transferase</keyword>
<dbReference type="SUPFAM" id="SSF55874">
    <property type="entry name" value="ATPase domain of HSP90 chaperone/DNA topoisomerase II/histidine kinase"/>
    <property type="match status" value="1"/>
</dbReference>
<keyword evidence="5 9" id="KW-0418">Kinase</keyword>
<feature type="transmembrane region" description="Helical" evidence="7">
    <location>
        <begin position="116"/>
        <end position="136"/>
    </location>
</feature>
<dbReference type="CDD" id="cd00082">
    <property type="entry name" value="HisKA"/>
    <property type="match status" value="1"/>
</dbReference>
<evidence type="ECO:0000313" key="10">
    <source>
        <dbReference type="Proteomes" id="UP001499974"/>
    </source>
</evidence>
<evidence type="ECO:0000256" key="2">
    <source>
        <dbReference type="ARBA" id="ARBA00004236"/>
    </source>
</evidence>
<feature type="transmembrane region" description="Helical" evidence="7">
    <location>
        <begin position="12"/>
        <end position="36"/>
    </location>
</feature>
<proteinExistence type="predicted"/>
<comment type="catalytic activity">
    <reaction evidence="1">
        <text>ATP + protein L-histidine = ADP + protein N-phospho-L-histidine.</text>
        <dbReference type="EC" id="2.7.13.3"/>
    </reaction>
</comment>
<evidence type="ECO:0000256" key="4">
    <source>
        <dbReference type="ARBA" id="ARBA00022553"/>
    </source>
</evidence>
<dbReference type="EC" id="2.7.13.3" evidence="3"/>
<reference evidence="10" key="1">
    <citation type="journal article" date="2019" name="Int. J. Syst. Evol. Microbiol.">
        <title>The Global Catalogue of Microorganisms (GCM) 10K type strain sequencing project: providing services to taxonomists for standard genome sequencing and annotation.</title>
        <authorList>
            <consortium name="The Broad Institute Genomics Platform"/>
            <consortium name="The Broad Institute Genome Sequencing Center for Infectious Disease"/>
            <person name="Wu L."/>
            <person name="Ma J."/>
        </authorList>
    </citation>
    <scope>NUCLEOTIDE SEQUENCE [LARGE SCALE GENOMIC DNA]</scope>
    <source>
        <strain evidence="10">JCM 18531</strain>
    </source>
</reference>
<dbReference type="InterPro" id="IPR005467">
    <property type="entry name" value="His_kinase_dom"/>
</dbReference>
<comment type="subcellular location">
    <subcellularLocation>
        <location evidence="2">Cell membrane</location>
    </subcellularLocation>
</comment>
<comment type="caution">
    <text evidence="9">The sequence shown here is derived from an EMBL/GenBank/DDBJ whole genome shotgun (WGS) entry which is preliminary data.</text>
</comment>
<sequence length="556" mass="59854">MLQPQGVPVANSRLTVLAVWQAPTVILTVFAVIGLWPDPAVEHRPLTLIAPLALLSASTLALVLVRWEDWGPRQRVIIPATDVVALTLLQIGGVAVIPTIALLTILPLVWLGFELAWAGVVAAFASACLVGGYSYVSQDVWPTTRLAWVDTLLLPLVALSLIVVAQIVSTMLRHNRNHLLTNTTELRAALQSANDQVTVAQAVLDTVGAAVWFYGPDGELKLGNEHGETFARIGGFKLDQPPYAGEHVWTADRTHRIALEDQLVPTALREEEVASHLEWWGSSGRQVALVAGSRRVRRADGTALGAVVAAWDITDLVESLRVREEFLATVSHELRSPLTSIMGYLELAQDALEPGSPALAPLAVMTRNAETLRDRISTLLVANRDVHASVEPVLQEVGPAVAEVVLRHRPAASRAGVRMWADLPDGVTGRIDPPQFDQVVDNLISNAIKYTPAGGRVDVQLHDLPGGFCLTVTDTGVGMNEVERRQAFDRFYRTTSARDSAAQGIGVGLSIVRDIVRAHGGEITLDPAPNGGTIATVIIPHEPITADDLPRSPRIG</sequence>
<accession>A0ABP8XWT0</accession>
<organism evidence="9 10">
    <name type="scientific">Nocardioides conyzicola</name>
    <dbReference type="NCBI Taxonomy" id="1651781"/>
    <lineage>
        <taxon>Bacteria</taxon>
        <taxon>Bacillati</taxon>
        <taxon>Actinomycetota</taxon>
        <taxon>Actinomycetes</taxon>
        <taxon>Propionibacteriales</taxon>
        <taxon>Nocardioidaceae</taxon>
        <taxon>Nocardioides</taxon>
    </lineage>
</organism>
<dbReference type="EMBL" id="BAABKM010000003">
    <property type="protein sequence ID" value="GAA4715066.1"/>
    <property type="molecule type" value="Genomic_DNA"/>
</dbReference>
<dbReference type="PRINTS" id="PR00344">
    <property type="entry name" value="BCTRLSENSOR"/>
</dbReference>
<dbReference type="SMART" id="SM00387">
    <property type="entry name" value="HATPase_c"/>
    <property type="match status" value="1"/>
</dbReference>
<dbReference type="InterPro" id="IPR003594">
    <property type="entry name" value="HATPase_dom"/>
</dbReference>
<evidence type="ECO:0000256" key="1">
    <source>
        <dbReference type="ARBA" id="ARBA00000085"/>
    </source>
</evidence>
<dbReference type="InterPro" id="IPR036890">
    <property type="entry name" value="HATPase_C_sf"/>
</dbReference>
<evidence type="ECO:0000256" key="5">
    <source>
        <dbReference type="ARBA" id="ARBA00022777"/>
    </source>
</evidence>
<evidence type="ECO:0000256" key="3">
    <source>
        <dbReference type="ARBA" id="ARBA00012438"/>
    </source>
</evidence>
<evidence type="ECO:0000256" key="6">
    <source>
        <dbReference type="ARBA" id="ARBA00023012"/>
    </source>
</evidence>
<protein>
    <recommendedName>
        <fullName evidence="3">histidine kinase</fullName>
        <ecNumber evidence="3">2.7.13.3</ecNumber>
    </recommendedName>
</protein>
<keyword evidence="6" id="KW-0902">Two-component regulatory system</keyword>
<evidence type="ECO:0000313" key="9">
    <source>
        <dbReference type="EMBL" id="GAA4715066.1"/>
    </source>
</evidence>
<feature type="transmembrane region" description="Helical" evidence="7">
    <location>
        <begin position="88"/>
        <end position="110"/>
    </location>
</feature>
<dbReference type="SMART" id="SM00388">
    <property type="entry name" value="HisKA"/>
    <property type="match status" value="1"/>
</dbReference>
<keyword evidence="10" id="KW-1185">Reference proteome</keyword>
<keyword evidence="7" id="KW-0812">Transmembrane</keyword>
<feature type="transmembrane region" description="Helical" evidence="7">
    <location>
        <begin position="48"/>
        <end position="67"/>
    </location>
</feature>
<dbReference type="SUPFAM" id="SSF47384">
    <property type="entry name" value="Homodimeric domain of signal transducing histidine kinase"/>
    <property type="match status" value="1"/>
</dbReference>
<dbReference type="InterPro" id="IPR004358">
    <property type="entry name" value="Sig_transdc_His_kin-like_C"/>
</dbReference>
<dbReference type="Gene3D" id="1.10.287.130">
    <property type="match status" value="1"/>
</dbReference>
<dbReference type="GO" id="GO:0016301">
    <property type="term" value="F:kinase activity"/>
    <property type="evidence" value="ECO:0007669"/>
    <property type="project" value="UniProtKB-KW"/>
</dbReference>
<dbReference type="Gene3D" id="3.30.565.10">
    <property type="entry name" value="Histidine kinase-like ATPase, C-terminal domain"/>
    <property type="match status" value="1"/>
</dbReference>
<dbReference type="PANTHER" id="PTHR43547">
    <property type="entry name" value="TWO-COMPONENT HISTIDINE KINASE"/>
    <property type="match status" value="1"/>
</dbReference>
<dbReference type="InterPro" id="IPR003661">
    <property type="entry name" value="HisK_dim/P_dom"/>
</dbReference>
<feature type="transmembrane region" description="Helical" evidence="7">
    <location>
        <begin position="148"/>
        <end position="168"/>
    </location>
</feature>
<dbReference type="PANTHER" id="PTHR43547:SF2">
    <property type="entry name" value="HYBRID SIGNAL TRANSDUCTION HISTIDINE KINASE C"/>
    <property type="match status" value="1"/>
</dbReference>
<dbReference type="Pfam" id="PF02518">
    <property type="entry name" value="HATPase_c"/>
    <property type="match status" value="1"/>
</dbReference>
<evidence type="ECO:0000259" key="8">
    <source>
        <dbReference type="PROSITE" id="PS50109"/>
    </source>
</evidence>
<keyword evidence="7" id="KW-1133">Transmembrane helix</keyword>
<gene>
    <name evidence="9" type="ORF">GCM10023349_38030</name>
</gene>
<feature type="domain" description="Histidine kinase" evidence="8">
    <location>
        <begin position="329"/>
        <end position="543"/>
    </location>
</feature>
<evidence type="ECO:0000256" key="7">
    <source>
        <dbReference type="SAM" id="Phobius"/>
    </source>
</evidence>